<evidence type="ECO:0000313" key="3">
    <source>
        <dbReference type="EMBL" id="APC38797.1"/>
    </source>
</evidence>
<proteinExistence type="predicted"/>
<feature type="compositionally biased region" description="Low complexity" evidence="1">
    <location>
        <begin position="78"/>
        <end position="87"/>
    </location>
</feature>
<dbReference type="KEGG" id="ceu:A7L45_01260"/>
<dbReference type="EMBL" id="CP015756">
    <property type="protein sequence ID" value="APC38797.1"/>
    <property type="molecule type" value="Genomic_DNA"/>
</dbReference>
<keyword evidence="2" id="KW-1133">Transmembrane helix</keyword>
<dbReference type="OrthoDB" id="1938185at2"/>
<keyword evidence="2" id="KW-0812">Transmembrane</keyword>
<gene>
    <name evidence="3" type="ORF">A7L45_01260</name>
</gene>
<feature type="compositionally biased region" description="Basic and acidic residues" evidence="1">
    <location>
        <begin position="67"/>
        <end position="77"/>
    </location>
</feature>
<feature type="region of interest" description="Disordered" evidence="1">
    <location>
        <begin position="67"/>
        <end position="92"/>
    </location>
</feature>
<keyword evidence="4" id="KW-1185">Reference proteome</keyword>
<sequence>MKRINSLFIIIFSTLVSVISMVSYHYYVNNLHKPEVAEYTKHSNSRTTNNDGVKVLIRDNMQDKKLSSNYKKEEEKVSGSSSNVISSDLDTKKNEEEKDSLENYYKYIEKNEKAVFKVSASKIEENLTTSDKIKLLYVSMKLDKEEYKKVKEYLYAKDVEGGVLKALKLLKKDLSEKEYDKVRKVAGRFIDMNLAEELN</sequence>
<dbReference type="RefSeq" id="WP_071611093.1">
    <property type="nucleotide sequence ID" value="NZ_CP015756.1"/>
</dbReference>
<accession>A0A1J0GBR6</accession>
<reference evidence="4" key="1">
    <citation type="journal article" date="2016" name="Front. Microbiol.">
        <title>Complete Genome Sequence of Clostridium estertheticum DSM 8809, a Microbe Identified in Spoiled Vacuum Packed Beef.</title>
        <authorList>
            <person name="Yu Z."/>
            <person name="Gunn L."/>
            <person name="Brennan E."/>
            <person name="Reid R."/>
            <person name="Wall P.G."/>
            <person name="Gaora O.P."/>
            <person name="Hurley D."/>
            <person name="Bolton D."/>
            <person name="Fanning S."/>
        </authorList>
    </citation>
    <scope>NUCLEOTIDE SEQUENCE [LARGE SCALE GENOMIC DNA]</scope>
    <source>
        <strain evidence="4">DSM 8809</strain>
    </source>
</reference>
<evidence type="ECO:0000313" key="4">
    <source>
        <dbReference type="Proteomes" id="UP000182569"/>
    </source>
</evidence>
<dbReference type="Proteomes" id="UP000182569">
    <property type="component" value="Chromosome"/>
</dbReference>
<evidence type="ECO:0000256" key="1">
    <source>
        <dbReference type="SAM" id="MobiDB-lite"/>
    </source>
</evidence>
<keyword evidence="2" id="KW-0472">Membrane</keyword>
<feature type="transmembrane region" description="Helical" evidence="2">
    <location>
        <begin position="7"/>
        <end position="27"/>
    </location>
</feature>
<name>A0A1J0GBR6_9CLOT</name>
<dbReference type="AlphaFoldDB" id="A0A1J0GBR6"/>
<organism evidence="3 4">
    <name type="scientific">Clostridium estertheticum subsp. estertheticum</name>
    <dbReference type="NCBI Taxonomy" id="1552"/>
    <lineage>
        <taxon>Bacteria</taxon>
        <taxon>Bacillati</taxon>
        <taxon>Bacillota</taxon>
        <taxon>Clostridia</taxon>
        <taxon>Eubacteriales</taxon>
        <taxon>Clostridiaceae</taxon>
        <taxon>Clostridium</taxon>
    </lineage>
</organism>
<protein>
    <submittedName>
        <fullName evidence="3">Uncharacterized protein</fullName>
    </submittedName>
</protein>
<evidence type="ECO:0000256" key="2">
    <source>
        <dbReference type="SAM" id="Phobius"/>
    </source>
</evidence>